<gene>
    <name evidence="1" type="ORF">ATI61_101341</name>
</gene>
<keyword evidence="2" id="KW-1185">Reference proteome</keyword>
<name>A0ABX9KBK9_9BACT</name>
<dbReference type="PANTHER" id="PTHR30348:SF4">
    <property type="entry name" value="DUF72 DOMAIN-CONTAINING PROTEIN"/>
    <property type="match status" value="1"/>
</dbReference>
<dbReference type="Gene3D" id="3.20.20.410">
    <property type="entry name" value="Protein of unknown function UPF0759"/>
    <property type="match status" value="1"/>
</dbReference>
<dbReference type="SUPFAM" id="SSF117396">
    <property type="entry name" value="TM1631-like"/>
    <property type="match status" value="1"/>
</dbReference>
<evidence type="ECO:0000313" key="1">
    <source>
        <dbReference type="EMBL" id="REG37357.1"/>
    </source>
</evidence>
<protein>
    <submittedName>
        <fullName evidence="1">Uncharacterized protein YecE (DUF72 family)</fullName>
    </submittedName>
</protein>
<dbReference type="PANTHER" id="PTHR30348">
    <property type="entry name" value="UNCHARACTERIZED PROTEIN YECE"/>
    <property type="match status" value="1"/>
</dbReference>
<dbReference type="InterPro" id="IPR002763">
    <property type="entry name" value="DUF72"/>
</dbReference>
<proteinExistence type="predicted"/>
<dbReference type="Proteomes" id="UP000256345">
    <property type="component" value="Unassembled WGS sequence"/>
</dbReference>
<organism evidence="1 2">
    <name type="scientific">Archangium gephyra</name>
    <dbReference type="NCBI Taxonomy" id="48"/>
    <lineage>
        <taxon>Bacteria</taxon>
        <taxon>Pseudomonadati</taxon>
        <taxon>Myxococcota</taxon>
        <taxon>Myxococcia</taxon>
        <taxon>Myxococcales</taxon>
        <taxon>Cystobacterineae</taxon>
        <taxon>Archangiaceae</taxon>
        <taxon>Archangium</taxon>
    </lineage>
</organism>
<reference evidence="1 2" key="1">
    <citation type="submission" date="2018-08" db="EMBL/GenBank/DDBJ databases">
        <title>Genomic Encyclopedia of Archaeal and Bacterial Type Strains, Phase II (KMG-II): from individual species to whole genera.</title>
        <authorList>
            <person name="Goeker M."/>
        </authorList>
    </citation>
    <scope>NUCLEOTIDE SEQUENCE [LARGE SCALE GENOMIC DNA]</scope>
    <source>
        <strain evidence="1 2">DSM 2261</strain>
    </source>
</reference>
<dbReference type="EMBL" id="QUMU01000001">
    <property type="protein sequence ID" value="REG37357.1"/>
    <property type="molecule type" value="Genomic_DNA"/>
</dbReference>
<dbReference type="InterPro" id="IPR036520">
    <property type="entry name" value="UPF0759_sf"/>
</dbReference>
<accession>A0ABX9KBK9</accession>
<dbReference type="Pfam" id="PF01904">
    <property type="entry name" value="DUF72"/>
    <property type="match status" value="1"/>
</dbReference>
<comment type="caution">
    <text evidence="1">The sequence shown here is derived from an EMBL/GenBank/DDBJ whole genome shotgun (WGS) entry which is preliminary data.</text>
</comment>
<evidence type="ECO:0000313" key="2">
    <source>
        <dbReference type="Proteomes" id="UP000256345"/>
    </source>
</evidence>
<sequence length="279" mass="31674">MFRAPGAREGGSAHARGMKAIHLGTSGYVYKHWKGLFYPTGLPASRWLPYFAKVFATVELNAPFYRLPTADAVDGWREQTPAGFKFACKGSRYLTHMKRLTDVGEGLERYFSVILRLGPKLGPVLWQLPPHMKKPDPERLDHFLAALPRGVQYVVEFRDAAWYHDEVLEVLDGRGAAVCEHDLVPVPPPRLTGGFRYIRFHGAGSRYEGRYGREALWKVACDLDAWRRQGRTAWVYFNNDLKGHALLDAFDLAELLGHVKVRPPPDMRRPSETEESRTA</sequence>